<feature type="transmembrane region" description="Helical" evidence="2">
    <location>
        <begin position="248"/>
        <end position="269"/>
    </location>
</feature>
<keyword evidence="2" id="KW-0812">Transmembrane</keyword>
<evidence type="ECO:0000256" key="1">
    <source>
        <dbReference type="SAM" id="MobiDB-lite"/>
    </source>
</evidence>
<sequence>MTLTPPPAARTRPRLLLLALLLTGAYHGVLVLTRAGLKSDQASSLLYLASAYVRAPLDPFDDRWYGGVPLTGHAPLAPQLLALLSGTLGLDGAFAATQFISVLVLLYGTYRFALLLGCGPRGAGVASLLTLLGSALTLSLTVFGQLGLILGAGLALTGTPNLVMWVQRGRRRDLLRWAAALLAAASAHSAAPLLLLAALALSVPGSRQRWAAALIPLVALLLALPDRLWSGPVTRVTPPDLRLGRTVWLTAALPLWSLAWALPAVVRAARFPWAGPGAAPWRGHWTAAPLPVRAALLGAPLLAGALLSLAAPVPWRTPPEALTILAATLLTPLAALVALRAWDDARQTRASLLTLLAAATLVIVSTVSLNALPATRVLEGPPLNLTPLLNFIEKDEHWRYRFLTVGFGRQLGAFSAQTRAGTPAGLWHVPPDLPQPFPAPGAAAALPERRSIPGQGALAALLTHPERAYLKFVYARSDVLDPLLFLHGWHNIGTLENGVNVWEREDIPPVPARVARPALPLPAAAAWGAGPLLSLLLVVTLLPLSGVAWHVQPALPRAVLRGQDLRRVPLSMAALALLLLWASQYRPVWVTQRFVLSETALTPTQGGLRGTYARLDGLQQQLRRGGLTAATARLTARWWTPLGPRVTTRDVTLRLTWRGWQVQGATRSVLNLRREPLSPQPGVTFYRAPRRITTNVTAPADVLDRPVLRVLGGRLVRDARGQVWYVGEVLCADARPGDVTVTVIVRRDGQRLAEENVGLYAQHKVRSGERTPLRVPLRLPEGTDPAALSVEVNARAVVTGRHLERPMVTRSRVQGGRVVVQARNESTVTVATPLALLTLYDARGVSWVYAAVGPELPPGASWPFTLPASPPPGATRLMTVPPPPLTDEATVPPSPVAPGSFPLPGGGAYRVSFVTLPAQERP</sequence>
<proteinExistence type="predicted"/>
<feature type="transmembrane region" description="Helical" evidence="2">
    <location>
        <begin position="128"/>
        <end position="157"/>
    </location>
</feature>
<organism evidence="3 4">
    <name type="scientific">Deinococcus sedimenti</name>
    <dbReference type="NCBI Taxonomy" id="1867090"/>
    <lineage>
        <taxon>Bacteria</taxon>
        <taxon>Thermotogati</taxon>
        <taxon>Deinococcota</taxon>
        <taxon>Deinococci</taxon>
        <taxon>Deinococcales</taxon>
        <taxon>Deinococcaceae</taxon>
        <taxon>Deinococcus</taxon>
    </lineage>
</organism>
<dbReference type="EMBL" id="BMQN01000003">
    <property type="protein sequence ID" value="GGR92238.1"/>
    <property type="molecule type" value="Genomic_DNA"/>
</dbReference>
<dbReference type="Proteomes" id="UP000644548">
    <property type="component" value="Unassembled WGS sequence"/>
</dbReference>
<reference evidence="4" key="1">
    <citation type="journal article" date="2019" name="Int. J. Syst. Evol. Microbiol.">
        <title>The Global Catalogue of Microorganisms (GCM) 10K type strain sequencing project: providing services to taxonomists for standard genome sequencing and annotation.</title>
        <authorList>
            <consortium name="The Broad Institute Genomics Platform"/>
            <consortium name="The Broad Institute Genome Sequencing Center for Infectious Disease"/>
            <person name="Wu L."/>
            <person name="Ma J."/>
        </authorList>
    </citation>
    <scope>NUCLEOTIDE SEQUENCE [LARGE SCALE GENOMIC DNA]</scope>
    <source>
        <strain evidence="4">JCM 31405</strain>
    </source>
</reference>
<evidence type="ECO:0008006" key="5">
    <source>
        <dbReference type="Google" id="ProtNLM"/>
    </source>
</evidence>
<feature type="region of interest" description="Disordered" evidence="1">
    <location>
        <begin position="882"/>
        <end position="901"/>
    </location>
</feature>
<keyword evidence="2" id="KW-0472">Membrane</keyword>
<feature type="transmembrane region" description="Helical" evidence="2">
    <location>
        <begin position="177"/>
        <end position="203"/>
    </location>
</feature>
<keyword evidence="4" id="KW-1185">Reference proteome</keyword>
<gene>
    <name evidence="3" type="ORF">GCM10008960_18850</name>
</gene>
<evidence type="ECO:0000313" key="4">
    <source>
        <dbReference type="Proteomes" id="UP000644548"/>
    </source>
</evidence>
<evidence type="ECO:0000313" key="3">
    <source>
        <dbReference type="EMBL" id="GGR92238.1"/>
    </source>
</evidence>
<feature type="transmembrane region" description="Helical" evidence="2">
    <location>
        <begin position="93"/>
        <end position="116"/>
    </location>
</feature>
<feature type="transmembrane region" description="Helical" evidence="2">
    <location>
        <begin position="351"/>
        <end position="372"/>
    </location>
</feature>
<dbReference type="RefSeq" id="WP_189072920.1">
    <property type="nucleotide sequence ID" value="NZ_BMQN01000003.1"/>
</dbReference>
<evidence type="ECO:0000256" key="2">
    <source>
        <dbReference type="SAM" id="Phobius"/>
    </source>
</evidence>
<comment type="caution">
    <text evidence="3">The sequence shown here is derived from an EMBL/GenBank/DDBJ whole genome shotgun (WGS) entry which is preliminary data.</text>
</comment>
<feature type="transmembrane region" description="Helical" evidence="2">
    <location>
        <begin position="290"/>
        <end position="315"/>
    </location>
</feature>
<name>A0ABQ2S5W7_9DEIO</name>
<keyword evidence="2" id="KW-1133">Transmembrane helix</keyword>
<feature type="transmembrane region" description="Helical" evidence="2">
    <location>
        <begin position="321"/>
        <end position="339"/>
    </location>
</feature>
<accession>A0ABQ2S5W7</accession>
<protein>
    <recommendedName>
        <fullName evidence="5">Membrane protein 6-pyruvoyl-tetrahydropterin synthase-related domain-containing protein</fullName>
    </recommendedName>
</protein>